<dbReference type="EMBL" id="JAOVZW010000013">
    <property type="protein sequence ID" value="MCX8524623.1"/>
    <property type="molecule type" value="Genomic_DNA"/>
</dbReference>
<evidence type="ECO:0000313" key="3">
    <source>
        <dbReference type="Proteomes" id="UP001073122"/>
    </source>
</evidence>
<evidence type="ECO:0000259" key="1">
    <source>
        <dbReference type="Pfam" id="PF00903"/>
    </source>
</evidence>
<reference evidence="2" key="1">
    <citation type="submission" date="2022-10" db="EMBL/GenBank/DDBJ databases">
        <title>Chryseobacterium sp. nov., a novel bacterial species.</title>
        <authorList>
            <person name="Cao Y."/>
        </authorList>
    </citation>
    <scope>NUCLEOTIDE SEQUENCE</scope>
    <source>
        <strain evidence="2">CCTCC AB2015118</strain>
    </source>
</reference>
<dbReference type="SUPFAM" id="SSF54593">
    <property type="entry name" value="Glyoxalase/Bleomycin resistance protein/Dihydroxybiphenyl dioxygenase"/>
    <property type="match status" value="1"/>
</dbReference>
<keyword evidence="3" id="KW-1185">Reference proteome</keyword>
<name>A0ABT3XT47_9FLAO</name>
<comment type="caution">
    <text evidence="2">The sequence shown here is derived from an EMBL/GenBank/DDBJ whole genome shotgun (WGS) entry which is preliminary data.</text>
</comment>
<dbReference type="RefSeq" id="WP_267265910.1">
    <property type="nucleotide sequence ID" value="NZ_JAOVZW010000013.1"/>
</dbReference>
<dbReference type="Proteomes" id="UP001073122">
    <property type="component" value="Unassembled WGS sequence"/>
</dbReference>
<dbReference type="InterPro" id="IPR004360">
    <property type="entry name" value="Glyas_Fos-R_dOase_dom"/>
</dbReference>
<dbReference type="InterPro" id="IPR029068">
    <property type="entry name" value="Glyas_Bleomycin-R_OHBP_Dase"/>
</dbReference>
<evidence type="ECO:0000313" key="2">
    <source>
        <dbReference type="EMBL" id="MCX8524623.1"/>
    </source>
</evidence>
<organism evidence="2 3">
    <name type="scientific">Chryseobacterium formosus</name>
    <dbReference type="NCBI Taxonomy" id="1537363"/>
    <lineage>
        <taxon>Bacteria</taxon>
        <taxon>Pseudomonadati</taxon>
        <taxon>Bacteroidota</taxon>
        <taxon>Flavobacteriia</taxon>
        <taxon>Flavobacteriales</taxon>
        <taxon>Weeksellaceae</taxon>
        <taxon>Chryseobacterium group</taxon>
        <taxon>Chryseobacterium</taxon>
    </lineage>
</organism>
<dbReference type="Pfam" id="PF00903">
    <property type="entry name" value="Glyoxalase"/>
    <property type="match status" value="1"/>
</dbReference>
<proteinExistence type="predicted"/>
<gene>
    <name evidence="2" type="ORF">OF897_11930</name>
</gene>
<dbReference type="Gene3D" id="3.10.180.10">
    <property type="entry name" value="2,3-Dihydroxybiphenyl 1,2-Dioxygenase, domain 1"/>
    <property type="match status" value="1"/>
</dbReference>
<accession>A0ABT3XT47</accession>
<feature type="domain" description="Glyoxalase/fosfomycin resistance/dioxygenase" evidence="1">
    <location>
        <begin position="7"/>
        <end position="102"/>
    </location>
</feature>
<sequence>MRNKENTRTFYNKLGFTSNKNDFKGYLMLEKDHLEIHFFEFKDLIPTDNYGQIYIRCSDINEIYQTCLKKNIEIHPAGDLDDRPWGQKEFSLLDPDSNLITFGQAL</sequence>
<protein>
    <submittedName>
        <fullName evidence="2">VOC family protein</fullName>
    </submittedName>
</protein>